<dbReference type="Pfam" id="PF13358">
    <property type="entry name" value="DDE_3"/>
    <property type="match status" value="1"/>
</dbReference>
<proteinExistence type="predicted"/>
<comment type="subcellular location">
    <subcellularLocation>
        <location evidence="1">Nucleus</location>
    </subcellularLocation>
</comment>
<dbReference type="Gene3D" id="3.30.420.10">
    <property type="entry name" value="Ribonuclease H-like superfamily/Ribonuclease H"/>
    <property type="match status" value="1"/>
</dbReference>
<evidence type="ECO:0000256" key="1">
    <source>
        <dbReference type="ARBA" id="ARBA00004123"/>
    </source>
</evidence>
<dbReference type="EMBL" id="PDUG01000006">
    <property type="protein sequence ID" value="PIC20538.1"/>
    <property type="molecule type" value="Genomic_DNA"/>
</dbReference>
<dbReference type="InterPro" id="IPR038717">
    <property type="entry name" value="Tc1-like_DDE_dom"/>
</dbReference>
<dbReference type="STRING" id="1611254.A0A2G5SZY0"/>
<sequence>MTSSNIHRATIIDLFKRGISRNEICKRIGISRHVVYRTIKRFTEIGTLSDRIGRGRKPTVTTPEKVKAIRERIRRDPHRSIRKLATDMGMSRVLIQKIVRKKLNLKCYRVTKAAILSERNKQKRLEKAKFLLSGTRRGDHLVTVFSDEKLFTVEAECNSQNHRVLAKDIKEASEKGKTIHRVSHPASVMVFGAICSNGKCPLVFIDQNVRITKEVYIEEILKKHLLPWTKSHFGQAHWVYQQDGAPAHTAKLTQQWCETHLPAFITKDEWPASSPDLNPLDYSIWGVLQNKVCSKPHSSVEALKTTLLKEWDNLSAEYLRATVDAYPRRLQAVIDAKGGRIE</sequence>
<dbReference type="AlphaFoldDB" id="A0A2G5SZY0"/>
<dbReference type="SUPFAM" id="SSF46689">
    <property type="entry name" value="Homeodomain-like"/>
    <property type="match status" value="1"/>
</dbReference>
<accession>A0A2G5SZY0</accession>
<feature type="domain" description="Tc1-like transposase DDE" evidence="2">
    <location>
        <begin position="172"/>
        <end position="304"/>
    </location>
</feature>
<dbReference type="GO" id="GO:0005634">
    <property type="term" value="C:nucleus"/>
    <property type="evidence" value="ECO:0007669"/>
    <property type="project" value="UniProtKB-SubCell"/>
</dbReference>
<protein>
    <recommendedName>
        <fullName evidence="2">Tc1-like transposase DDE domain-containing protein</fullName>
    </recommendedName>
</protein>
<dbReference type="Proteomes" id="UP000230233">
    <property type="component" value="Chromosome X"/>
</dbReference>
<dbReference type="InterPro" id="IPR009057">
    <property type="entry name" value="Homeodomain-like_sf"/>
</dbReference>
<gene>
    <name evidence="3" type="primary">Cnig_chr_X.g25705</name>
    <name evidence="3" type="ORF">B9Z55_025705</name>
</gene>
<evidence type="ECO:0000259" key="2">
    <source>
        <dbReference type="Pfam" id="PF13358"/>
    </source>
</evidence>
<dbReference type="Pfam" id="PF13384">
    <property type="entry name" value="HTH_23"/>
    <property type="match status" value="1"/>
</dbReference>
<reference evidence="4" key="1">
    <citation type="submission" date="2017-10" db="EMBL/GenBank/DDBJ databases">
        <title>Rapid genome shrinkage in a self-fertile nematode reveals novel sperm competition proteins.</title>
        <authorList>
            <person name="Yin D."/>
            <person name="Schwarz E.M."/>
            <person name="Thomas C.G."/>
            <person name="Felde R.L."/>
            <person name="Korf I.F."/>
            <person name="Cutter A.D."/>
            <person name="Schartner C.M."/>
            <person name="Ralston E.J."/>
            <person name="Meyer B.J."/>
            <person name="Haag E.S."/>
        </authorList>
    </citation>
    <scope>NUCLEOTIDE SEQUENCE [LARGE SCALE GENOMIC DNA]</scope>
    <source>
        <strain evidence="4">JU1422</strain>
    </source>
</reference>
<dbReference type="OrthoDB" id="7951431at2759"/>
<dbReference type="InterPro" id="IPR036397">
    <property type="entry name" value="RNaseH_sf"/>
</dbReference>
<comment type="caution">
    <text evidence="3">The sequence shown here is derived from an EMBL/GenBank/DDBJ whole genome shotgun (WGS) entry which is preliminary data.</text>
</comment>
<dbReference type="PANTHER" id="PTHR46068:SF1">
    <property type="entry name" value="TRANSPOSASE IS30-LIKE HTH DOMAIN-CONTAINING PROTEIN"/>
    <property type="match status" value="1"/>
</dbReference>
<organism evidence="3 4">
    <name type="scientific">Caenorhabditis nigoni</name>
    <dbReference type="NCBI Taxonomy" id="1611254"/>
    <lineage>
        <taxon>Eukaryota</taxon>
        <taxon>Metazoa</taxon>
        <taxon>Ecdysozoa</taxon>
        <taxon>Nematoda</taxon>
        <taxon>Chromadorea</taxon>
        <taxon>Rhabditida</taxon>
        <taxon>Rhabditina</taxon>
        <taxon>Rhabditomorpha</taxon>
        <taxon>Rhabditoidea</taxon>
        <taxon>Rhabditidae</taxon>
        <taxon>Peloderinae</taxon>
        <taxon>Caenorhabditis</taxon>
    </lineage>
</organism>
<dbReference type="Gene3D" id="1.10.10.60">
    <property type="entry name" value="Homeodomain-like"/>
    <property type="match status" value="1"/>
</dbReference>
<dbReference type="PANTHER" id="PTHR46068">
    <property type="entry name" value="PROTEIN CBG27172"/>
    <property type="match status" value="1"/>
</dbReference>
<evidence type="ECO:0000313" key="4">
    <source>
        <dbReference type="Proteomes" id="UP000230233"/>
    </source>
</evidence>
<name>A0A2G5SZY0_9PELO</name>
<evidence type="ECO:0000313" key="3">
    <source>
        <dbReference type="EMBL" id="PIC20538.1"/>
    </source>
</evidence>
<dbReference type="GO" id="GO:0003676">
    <property type="term" value="F:nucleic acid binding"/>
    <property type="evidence" value="ECO:0007669"/>
    <property type="project" value="InterPro"/>
</dbReference>
<keyword evidence="4" id="KW-1185">Reference proteome</keyword>